<dbReference type="GO" id="GO:0017126">
    <property type="term" value="P:nucleologenesis"/>
    <property type="evidence" value="ECO:0007669"/>
    <property type="project" value="TreeGrafter"/>
</dbReference>
<dbReference type="GO" id="GO:1901259">
    <property type="term" value="P:chloroplast rRNA processing"/>
    <property type="evidence" value="ECO:0007669"/>
    <property type="project" value="TreeGrafter"/>
</dbReference>
<protein>
    <submittedName>
        <fullName evidence="2">Uncharacterized protein</fullName>
    </submittedName>
</protein>
<evidence type="ECO:0000313" key="3">
    <source>
        <dbReference type="Proteomes" id="UP000298416"/>
    </source>
</evidence>
<proteinExistence type="predicted"/>
<dbReference type="Gene3D" id="3.10.450.40">
    <property type="match status" value="1"/>
</dbReference>
<dbReference type="Pfam" id="PF11523">
    <property type="entry name" value="DUF3223"/>
    <property type="match status" value="1"/>
</dbReference>
<feature type="compositionally biased region" description="Basic residues" evidence="1">
    <location>
        <begin position="169"/>
        <end position="189"/>
    </location>
</feature>
<evidence type="ECO:0000256" key="1">
    <source>
        <dbReference type="SAM" id="MobiDB-lite"/>
    </source>
</evidence>
<sequence>MAASEASMEVEEVKVLAEDSDNGAAKRSREEDVEAEPEEKRTKTENGAGEGEAIAAELVVGPKTFDTSVAMFDYFFKLLHSWSPNFNVNKYEHLVLLELLKKGHVEADRKIGAGVKAFQVRFHPQFKSRCFFLIREDDSVDDFSFRKCVDHISPLPENMQVKHDANKALRGKGGGRGRSGGRGRGRGWK</sequence>
<feature type="region of interest" description="Disordered" evidence="1">
    <location>
        <begin position="163"/>
        <end position="189"/>
    </location>
</feature>
<dbReference type="PANTHER" id="PTHR33415:SF12">
    <property type="entry name" value="PROTEIN EMBRYO DEFECTIVE 514"/>
    <property type="match status" value="1"/>
</dbReference>
<dbReference type="Proteomes" id="UP000298416">
    <property type="component" value="Unassembled WGS sequence"/>
</dbReference>
<feature type="region of interest" description="Disordered" evidence="1">
    <location>
        <begin position="1"/>
        <end position="48"/>
    </location>
</feature>
<dbReference type="OrthoDB" id="409625at2759"/>
<dbReference type="AlphaFoldDB" id="A0A8X8XIS1"/>
<dbReference type="InterPro" id="IPR044673">
    <property type="entry name" value="DCL-like"/>
</dbReference>
<comment type="caution">
    <text evidence="2">The sequence shown here is derived from an EMBL/GenBank/DDBJ whole genome shotgun (WGS) entry which is preliminary data.</text>
</comment>
<keyword evidence="3" id="KW-1185">Reference proteome</keyword>
<dbReference type="FunFam" id="3.10.450.40:FF:000016">
    <property type="entry name" value="Predicted protein"/>
    <property type="match status" value="1"/>
</dbReference>
<dbReference type="GO" id="GO:0009658">
    <property type="term" value="P:chloroplast organization"/>
    <property type="evidence" value="ECO:0007669"/>
    <property type="project" value="TreeGrafter"/>
</dbReference>
<dbReference type="GO" id="GO:0005634">
    <property type="term" value="C:nucleus"/>
    <property type="evidence" value="ECO:0007669"/>
    <property type="project" value="TreeGrafter"/>
</dbReference>
<organism evidence="2">
    <name type="scientific">Salvia splendens</name>
    <name type="common">Scarlet sage</name>
    <dbReference type="NCBI Taxonomy" id="180675"/>
    <lineage>
        <taxon>Eukaryota</taxon>
        <taxon>Viridiplantae</taxon>
        <taxon>Streptophyta</taxon>
        <taxon>Embryophyta</taxon>
        <taxon>Tracheophyta</taxon>
        <taxon>Spermatophyta</taxon>
        <taxon>Magnoliopsida</taxon>
        <taxon>eudicotyledons</taxon>
        <taxon>Gunneridae</taxon>
        <taxon>Pentapetalae</taxon>
        <taxon>asterids</taxon>
        <taxon>lamiids</taxon>
        <taxon>Lamiales</taxon>
        <taxon>Lamiaceae</taxon>
        <taxon>Nepetoideae</taxon>
        <taxon>Mentheae</taxon>
        <taxon>Salviinae</taxon>
        <taxon>Salvia</taxon>
        <taxon>Salvia subgen. Calosphace</taxon>
        <taxon>core Calosphace</taxon>
    </lineage>
</organism>
<reference evidence="2" key="1">
    <citation type="submission" date="2018-01" db="EMBL/GenBank/DDBJ databases">
        <authorList>
            <person name="Mao J.F."/>
        </authorList>
    </citation>
    <scope>NUCLEOTIDE SEQUENCE</scope>
    <source>
        <strain evidence="2">Huo1</strain>
        <tissue evidence="2">Leaf</tissue>
    </source>
</reference>
<name>A0A8X8XIS1_SALSN</name>
<dbReference type="PANTHER" id="PTHR33415">
    <property type="entry name" value="PROTEIN EMBRYO DEFECTIVE 514"/>
    <property type="match status" value="1"/>
</dbReference>
<dbReference type="EMBL" id="PNBA02000009">
    <property type="protein sequence ID" value="KAG6412880.1"/>
    <property type="molecule type" value="Genomic_DNA"/>
</dbReference>
<gene>
    <name evidence="2" type="ORF">SASPL_125573</name>
</gene>
<evidence type="ECO:0000313" key="2">
    <source>
        <dbReference type="EMBL" id="KAG6412880.1"/>
    </source>
</evidence>
<dbReference type="GO" id="GO:0009507">
    <property type="term" value="C:chloroplast"/>
    <property type="evidence" value="ECO:0007669"/>
    <property type="project" value="TreeGrafter"/>
</dbReference>
<accession>A0A8X8XIS1</accession>
<reference evidence="2" key="2">
    <citation type="submission" date="2020-08" db="EMBL/GenBank/DDBJ databases">
        <title>Plant Genome Project.</title>
        <authorList>
            <person name="Zhang R.-G."/>
        </authorList>
    </citation>
    <scope>NUCLEOTIDE SEQUENCE</scope>
    <source>
        <strain evidence="2">Huo1</strain>
        <tissue evidence="2">Leaf</tissue>
    </source>
</reference>